<comment type="caution">
    <text evidence="2">The sequence shown here is derived from an EMBL/GenBank/DDBJ whole genome shotgun (WGS) entry which is preliminary data.</text>
</comment>
<dbReference type="InterPro" id="IPR013087">
    <property type="entry name" value="Znf_C2H2_type"/>
</dbReference>
<evidence type="ECO:0000259" key="1">
    <source>
        <dbReference type="PROSITE" id="PS00028"/>
    </source>
</evidence>
<protein>
    <recommendedName>
        <fullName evidence="1">C2H2-type domain-containing protein</fullName>
    </recommendedName>
</protein>
<sequence length="200" mass="21984">MLTRHTIEHKRANNPYRCTIDGCLDSYSEKRKLIAHLNYKHTELSKEEREVMTMKGDELLKKLRNISSSESSAHYSGILPIVSSTTDVTGLHLPSLSQAETISISVSTTTAANNDQSLLPLSSSIKSTNHILKNMIENAKCEGNDETLLKTMKSANFNNIGIASSIANSTGNESLLAAKHFVNSEFSTKIGKIGKRKSFI</sequence>
<proteinExistence type="predicted"/>
<gene>
    <name evidence="2" type="ORF">CJOHNSTONI_LOCUS2538</name>
</gene>
<reference evidence="2" key="1">
    <citation type="submission" date="2021-09" db="EMBL/GenBank/DDBJ databases">
        <authorList>
            <consortium name="Pathogen Informatics"/>
        </authorList>
    </citation>
    <scope>NUCLEOTIDE SEQUENCE</scope>
</reference>
<feature type="domain" description="C2H2-type" evidence="1">
    <location>
        <begin position="18"/>
        <end position="41"/>
    </location>
</feature>
<evidence type="ECO:0000313" key="2">
    <source>
        <dbReference type="EMBL" id="CAG9532207.1"/>
    </source>
</evidence>
<organism evidence="2 3">
    <name type="scientific">Cercopithifilaria johnstoni</name>
    <dbReference type="NCBI Taxonomy" id="2874296"/>
    <lineage>
        <taxon>Eukaryota</taxon>
        <taxon>Metazoa</taxon>
        <taxon>Ecdysozoa</taxon>
        <taxon>Nematoda</taxon>
        <taxon>Chromadorea</taxon>
        <taxon>Rhabditida</taxon>
        <taxon>Spirurina</taxon>
        <taxon>Spiruromorpha</taxon>
        <taxon>Filarioidea</taxon>
        <taxon>Onchocercidae</taxon>
        <taxon>Cercopithifilaria</taxon>
    </lineage>
</organism>
<dbReference type="OrthoDB" id="2687452at2759"/>
<dbReference type="EMBL" id="CAKAEH010000899">
    <property type="protein sequence ID" value="CAG9532207.1"/>
    <property type="molecule type" value="Genomic_DNA"/>
</dbReference>
<dbReference type="AlphaFoldDB" id="A0A8J2Q964"/>
<keyword evidence="3" id="KW-1185">Reference proteome</keyword>
<evidence type="ECO:0000313" key="3">
    <source>
        <dbReference type="Proteomes" id="UP000746747"/>
    </source>
</evidence>
<accession>A0A8J2Q964</accession>
<dbReference type="PROSITE" id="PS00028">
    <property type="entry name" value="ZINC_FINGER_C2H2_1"/>
    <property type="match status" value="1"/>
</dbReference>
<dbReference type="Gene3D" id="3.30.160.60">
    <property type="entry name" value="Classic Zinc Finger"/>
    <property type="match status" value="1"/>
</dbReference>
<name>A0A8J2Q964_9BILA</name>
<dbReference type="Proteomes" id="UP000746747">
    <property type="component" value="Unassembled WGS sequence"/>
</dbReference>